<evidence type="ECO:0000313" key="2">
    <source>
        <dbReference type="EMBL" id="SJL14516.1"/>
    </source>
</evidence>
<feature type="domain" description="N-acetyltransferase" evidence="1">
    <location>
        <begin position="25"/>
        <end position="216"/>
    </location>
</feature>
<keyword evidence="3" id="KW-1185">Reference proteome</keyword>
<name>A0A284S0Q1_ARMOS</name>
<dbReference type="AlphaFoldDB" id="A0A284S0Q1"/>
<dbReference type="Gene3D" id="3.40.630.30">
    <property type="match status" value="1"/>
</dbReference>
<dbReference type="InterPro" id="IPR000182">
    <property type="entry name" value="GNAT_dom"/>
</dbReference>
<dbReference type="GO" id="GO:0016747">
    <property type="term" value="F:acyltransferase activity, transferring groups other than amino-acyl groups"/>
    <property type="evidence" value="ECO:0007669"/>
    <property type="project" value="InterPro"/>
</dbReference>
<dbReference type="Pfam" id="PF13508">
    <property type="entry name" value="Acetyltransf_7"/>
    <property type="match status" value="1"/>
</dbReference>
<gene>
    <name evidence="2" type="ORF">ARMOST_17977</name>
</gene>
<dbReference type="PROSITE" id="PS51186">
    <property type="entry name" value="GNAT"/>
    <property type="match status" value="1"/>
</dbReference>
<dbReference type="OrthoDB" id="61113at2759"/>
<dbReference type="Proteomes" id="UP000219338">
    <property type="component" value="Unassembled WGS sequence"/>
</dbReference>
<dbReference type="OMA" id="PMEPEHK"/>
<evidence type="ECO:0000313" key="3">
    <source>
        <dbReference type="Proteomes" id="UP000219338"/>
    </source>
</evidence>
<organism evidence="2 3">
    <name type="scientific">Armillaria ostoyae</name>
    <name type="common">Armillaria root rot fungus</name>
    <dbReference type="NCBI Taxonomy" id="47428"/>
    <lineage>
        <taxon>Eukaryota</taxon>
        <taxon>Fungi</taxon>
        <taxon>Dikarya</taxon>
        <taxon>Basidiomycota</taxon>
        <taxon>Agaricomycotina</taxon>
        <taxon>Agaricomycetes</taxon>
        <taxon>Agaricomycetidae</taxon>
        <taxon>Agaricales</taxon>
        <taxon>Marasmiineae</taxon>
        <taxon>Physalacriaceae</taxon>
        <taxon>Armillaria</taxon>
    </lineage>
</organism>
<dbReference type="InterPro" id="IPR016181">
    <property type="entry name" value="Acyl_CoA_acyltransferase"/>
</dbReference>
<sequence length="216" mass="23569">MSSFDFNVVSPADLTSTQLDDVVAVAVRAYDASPSIRAMSGGNKDLYGPFFRAVTRALVLEGKVWLAVSDGRIVGVLGGFGPGKFLWATEAQRALGFDDVYARLSEETKNWWQNIYGPQIKEFMDGALGKTANLDGWMTPLLAVDPPYQRRGIATAMFNEMTSQAIKDKAIMVVGADNDLNAHIYETFGFKIKGQTVLASSVKGESYPLFALKKIP</sequence>
<evidence type="ECO:0000259" key="1">
    <source>
        <dbReference type="PROSITE" id="PS51186"/>
    </source>
</evidence>
<accession>A0A284S0Q1</accession>
<protein>
    <recommendedName>
        <fullName evidence="1">N-acetyltransferase domain-containing protein</fullName>
    </recommendedName>
</protein>
<dbReference type="SUPFAM" id="SSF55729">
    <property type="entry name" value="Acyl-CoA N-acyltransferases (Nat)"/>
    <property type="match status" value="1"/>
</dbReference>
<proteinExistence type="predicted"/>
<reference evidence="3" key="1">
    <citation type="journal article" date="2017" name="Nat. Ecol. Evol.">
        <title>Genome expansion and lineage-specific genetic innovations in the forest pathogenic fungi Armillaria.</title>
        <authorList>
            <person name="Sipos G."/>
            <person name="Prasanna A.N."/>
            <person name="Walter M.C."/>
            <person name="O'Connor E."/>
            <person name="Balint B."/>
            <person name="Krizsan K."/>
            <person name="Kiss B."/>
            <person name="Hess J."/>
            <person name="Varga T."/>
            <person name="Slot J."/>
            <person name="Riley R."/>
            <person name="Boka B."/>
            <person name="Rigling D."/>
            <person name="Barry K."/>
            <person name="Lee J."/>
            <person name="Mihaltcheva S."/>
            <person name="LaButti K."/>
            <person name="Lipzen A."/>
            <person name="Waldron R."/>
            <person name="Moloney N.M."/>
            <person name="Sperisen C."/>
            <person name="Kredics L."/>
            <person name="Vagvoelgyi C."/>
            <person name="Patrignani A."/>
            <person name="Fitzpatrick D."/>
            <person name="Nagy I."/>
            <person name="Doyle S."/>
            <person name="Anderson J.B."/>
            <person name="Grigoriev I.V."/>
            <person name="Gueldener U."/>
            <person name="Muensterkoetter M."/>
            <person name="Nagy L.G."/>
        </authorList>
    </citation>
    <scope>NUCLEOTIDE SEQUENCE [LARGE SCALE GENOMIC DNA]</scope>
    <source>
        <strain evidence="3">C18/9</strain>
    </source>
</reference>
<dbReference type="CDD" id="cd04301">
    <property type="entry name" value="NAT_SF"/>
    <property type="match status" value="1"/>
</dbReference>
<dbReference type="EMBL" id="FUEG01000024">
    <property type="protein sequence ID" value="SJL14516.1"/>
    <property type="molecule type" value="Genomic_DNA"/>
</dbReference>